<accession>A0AAW1CZP7</accession>
<gene>
    <name evidence="2" type="ORF">O3M35_010390</name>
</gene>
<dbReference type="Proteomes" id="UP001461498">
    <property type="component" value="Unassembled WGS sequence"/>
</dbReference>
<reference evidence="2 3" key="1">
    <citation type="submission" date="2022-12" db="EMBL/GenBank/DDBJ databases">
        <title>Chromosome-level genome assembly of true bugs.</title>
        <authorList>
            <person name="Ma L."/>
            <person name="Li H."/>
        </authorList>
    </citation>
    <scope>NUCLEOTIDE SEQUENCE [LARGE SCALE GENOMIC DNA]</scope>
    <source>
        <strain evidence="2">Lab_2022b</strain>
    </source>
</reference>
<name>A0AAW1CZP7_9HEMI</name>
<dbReference type="AlphaFoldDB" id="A0AAW1CZP7"/>
<feature type="compositionally biased region" description="Basic residues" evidence="1">
    <location>
        <begin position="1"/>
        <end position="11"/>
    </location>
</feature>
<protein>
    <submittedName>
        <fullName evidence="2">Uncharacterized protein</fullName>
    </submittedName>
</protein>
<sequence>MISKKRKKKKLEKKDSKLSIDCEENQSSKEEDVKSYKISKKSKKKNLEKKDSKLSIDSKENQSFKKKSKSQKSISYKASKSKMNKLKKRSKKEELKSCADKGKIFARMTIKSECSIIEYKPTSESEHSKHLSSDNKKESVSCKIVKHLLDKSCQSKLYDFTSTNSELGTQTGKSLNWLEESRECENNKNELEEKKIVNKAVNTSEISIKNYEKQKIILSNENVIQNIYAERNKQLLNNLCGDQMIITNKNERTKLINVIDISRQKNEKIVTNLADKQTVRCSIKTGKNESFLFIESSYKEKDINEVKEKINMCDCKLKYSEVESKFQSDDVHNKRNNNYDLSLTQNTTDNTTNDGNFKNNDNNFTDLIALSKYSLNEYNDEVSKEDNKIYFNEKSALQKTDYLQNNENSDGSENLVGKFASTLSNVWESTSDKKVYIENFKSITDKNDKIKEFVMNTVDNVSKQLLNHDSSSTLKSFYIENSSKMFDILKPMDVSDGNFTGFPKKSNKRVTMKSCPFLELKSDLLTGYTEAELQNFRKLPNRFDSVGFRAEEVYSQNDKKSSFFWNH</sequence>
<feature type="compositionally biased region" description="Basic residues" evidence="1">
    <location>
        <begin position="79"/>
        <end position="90"/>
    </location>
</feature>
<evidence type="ECO:0000313" key="3">
    <source>
        <dbReference type="Proteomes" id="UP001461498"/>
    </source>
</evidence>
<feature type="region of interest" description="Disordered" evidence="1">
    <location>
        <begin position="337"/>
        <end position="356"/>
    </location>
</feature>
<evidence type="ECO:0000256" key="1">
    <source>
        <dbReference type="SAM" id="MobiDB-lite"/>
    </source>
</evidence>
<feature type="region of interest" description="Disordered" evidence="1">
    <location>
        <begin position="1"/>
        <end position="94"/>
    </location>
</feature>
<comment type="caution">
    <text evidence="2">The sequence shown here is derived from an EMBL/GenBank/DDBJ whole genome shotgun (WGS) entry which is preliminary data.</text>
</comment>
<dbReference type="EMBL" id="JAPXFL010000007">
    <property type="protein sequence ID" value="KAK9503936.1"/>
    <property type="molecule type" value="Genomic_DNA"/>
</dbReference>
<organism evidence="2 3">
    <name type="scientific">Rhynocoris fuscipes</name>
    <dbReference type="NCBI Taxonomy" id="488301"/>
    <lineage>
        <taxon>Eukaryota</taxon>
        <taxon>Metazoa</taxon>
        <taxon>Ecdysozoa</taxon>
        <taxon>Arthropoda</taxon>
        <taxon>Hexapoda</taxon>
        <taxon>Insecta</taxon>
        <taxon>Pterygota</taxon>
        <taxon>Neoptera</taxon>
        <taxon>Paraneoptera</taxon>
        <taxon>Hemiptera</taxon>
        <taxon>Heteroptera</taxon>
        <taxon>Panheteroptera</taxon>
        <taxon>Cimicomorpha</taxon>
        <taxon>Reduviidae</taxon>
        <taxon>Harpactorinae</taxon>
        <taxon>Harpactorini</taxon>
        <taxon>Rhynocoris</taxon>
    </lineage>
</organism>
<evidence type="ECO:0000313" key="2">
    <source>
        <dbReference type="EMBL" id="KAK9503936.1"/>
    </source>
</evidence>
<proteinExistence type="predicted"/>
<feature type="compositionally biased region" description="Basic residues" evidence="1">
    <location>
        <begin position="37"/>
        <end position="47"/>
    </location>
</feature>
<feature type="compositionally biased region" description="Basic and acidic residues" evidence="1">
    <location>
        <begin position="48"/>
        <end position="63"/>
    </location>
</feature>
<feature type="compositionally biased region" description="Basic and acidic residues" evidence="1">
    <location>
        <begin position="12"/>
        <end position="35"/>
    </location>
</feature>
<feature type="compositionally biased region" description="Low complexity" evidence="1">
    <location>
        <begin position="344"/>
        <end position="356"/>
    </location>
</feature>
<keyword evidence="3" id="KW-1185">Reference proteome</keyword>